<gene>
    <name evidence="1" type="ORF">7F13_10</name>
</gene>
<organism evidence="1">
    <name type="scientific">uncultured Caudovirales phage</name>
    <dbReference type="NCBI Taxonomy" id="2100421"/>
    <lineage>
        <taxon>Viruses</taxon>
        <taxon>Duplodnaviria</taxon>
        <taxon>Heunggongvirae</taxon>
        <taxon>Uroviricota</taxon>
        <taxon>Caudoviricetes</taxon>
        <taxon>Peduoviridae</taxon>
        <taxon>Maltschvirus</taxon>
        <taxon>Maltschvirus maltsch</taxon>
    </lineage>
</organism>
<sequence>MVKIKRKVEMTLPELIEWAWKNDVEGKTFYSNIDGGFVYFDIRQTLSIEHSIDKDETFTVEVEEELTENTVLPSVVVVRTQYFPNNGHSTNVAKINSKSIKQVIENQPNNSKFEYHSIYLMESERIGQLIWKDGELVGDE</sequence>
<evidence type="ECO:0008006" key="2">
    <source>
        <dbReference type="Google" id="ProtNLM"/>
    </source>
</evidence>
<proteinExistence type="predicted"/>
<accession>A0A2H4JEF0</accession>
<reference evidence="1" key="1">
    <citation type="submission" date="2017-06" db="EMBL/GenBank/DDBJ databases">
        <title>Novel phages from South African skin metaviromes.</title>
        <authorList>
            <person name="van Zyl L.J."/>
            <person name="Abrahams Y."/>
            <person name="Stander E.A."/>
            <person name="Kirby B.M."/>
            <person name="Clavaud C."/>
            <person name="Farcet C."/>
            <person name="Breton L."/>
            <person name="Trindade M.I."/>
        </authorList>
    </citation>
    <scope>NUCLEOTIDE SEQUENCE</scope>
</reference>
<protein>
    <recommendedName>
        <fullName evidence="2">Phage PVL protein</fullName>
    </recommendedName>
</protein>
<dbReference type="EMBL" id="MF417958">
    <property type="protein sequence ID" value="ASN72523.1"/>
    <property type="molecule type" value="Genomic_DNA"/>
</dbReference>
<evidence type="ECO:0000313" key="1">
    <source>
        <dbReference type="EMBL" id="ASN72523.1"/>
    </source>
</evidence>
<name>A0A2H4JEF0_9CAUD</name>